<keyword evidence="1" id="KW-1133">Transmembrane helix</keyword>
<dbReference type="GO" id="GO:0016787">
    <property type="term" value="F:hydrolase activity"/>
    <property type="evidence" value="ECO:0007669"/>
    <property type="project" value="InterPro"/>
</dbReference>
<feature type="transmembrane region" description="Helical" evidence="1">
    <location>
        <begin position="30"/>
        <end position="57"/>
    </location>
</feature>
<proteinExistence type="predicted"/>
<sequence>MSQILIAAIVTVFIAIYTIINFYVGIRLWLFVSAIIPFFESVLYWMIFWIIAYTYVISRVFNKIFPSITVRRAKKVGAYWLALLFYFMISFAVIDLTVFLVNFFRPGFSVWDNELFLFWFGAIFLVFITVIIIKGYKNASEIEVINYSIAIPKKNIDYDKLNIVAISDLHLGTIVDNRLLQKFVDEVNRLEPDIVVILGDIVDEDVRPFIQLKMEDTLAKISPKIGSFAVLGNHDYFGGGHKQIAESLERANIKVLVDEHVTVLDNFVIAGRMDPAGAKYCGKDQIPLNTWMKDVDFSNPVALLTHQPTKFDEAIQIGVDLQLSGHTHRGQLFPNNFLTKIAFENHWGQYSKGEFTSIVTAGAGTWGPPIRTGHKSEIVQITLNIKKEGEEK</sequence>
<dbReference type="Gene3D" id="3.60.21.10">
    <property type="match status" value="1"/>
</dbReference>
<dbReference type="AlphaFoldDB" id="A0AAU8HW70"/>
<feature type="transmembrane region" description="Helical" evidence="1">
    <location>
        <begin position="116"/>
        <end position="133"/>
    </location>
</feature>
<dbReference type="InterPro" id="IPR051158">
    <property type="entry name" value="Metallophosphoesterase_sf"/>
</dbReference>
<reference evidence="3" key="1">
    <citation type="journal article" date="2018" name="Antonie Van Leeuwenhoek">
        <title>Proteinivorax hydrogeniformans sp. nov., an anaerobic, haloalkaliphilic bacterium fermenting proteinaceous compounds with high hydrogen production.</title>
        <authorList>
            <person name="Boltyanskaya Y."/>
            <person name="Detkova E."/>
            <person name="Pimenov N."/>
            <person name="Kevbrin V."/>
        </authorList>
    </citation>
    <scope>NUCLEOTIDE SEQUENCE</scope>
    <source>
        <strain evidence="3">Z-710</strain>
    </source>
</reference>
<keyword evidence="1" id="KW-0812">Transmembrane</keyword>
<feature type="transmembrane region" description="Helical" evidence="1">
    <location>
        <begin position="5"/>
        <end position="24"/>
    </location>
</feature>
<organism evidence="3">
    <name type="scientific">Proteinivorax hydrogeniformans</name>
    <dbReference type="NCBI Taxonomy" id="1826727"/>
    <lineage>
        <taxon>Bacteria</taxon>
        <taxon>Bacillati</taxon>
        <taxon>Bacillota</taxon>
        <taxon>Clostridia</taxon>
        <taxon>Eubacteriales</taxon>
        <taxon>Proteinivoracaceae</taxon>
        <taxon>Proteinivorax</taxon>
    </lineage>
</organism>
<feature type="transmembrane region" description="Helical" evidence="1">
    <location>
        <begin position="78"/>
        <end position="104"/>
    </location>
</feature>
<protein>
    <submittedName>
        <fullName evidence="3">Metallophosphoesterase</fullName>
    </submittedName>
</protein>
<dbReference type="PANTHER" id="PTHR31302">
    <property type="entry name" value="TRANSMEMBRANE PROTEIN WITH METALLOPHOSPHOESTERASE DOMAIN-RELATED"/>
    <property type="match status" value="1"/>
</dbReference>
<dbReference type="CDD" id="cd07385">
    <property type="entry name" value="MPP_YkuE_C"/>
    <property type="match status" value="1"/>
</dbReference>
<reference evidence="3" key="2">
    <citation type="submission" date="2024-06" db="EMBL/GenBank/DDBJ databases">
        <authorList>
            <person name="Petrova K.O."/>
            <person name="Toshchakov S.V."/>
            <person name="Boltjanskaja Y.V."/>
            <person name="Kevbrin V.V."/>
        </authorList>
    </citation>
    <scope>NUCLEOTIDE SEQUENCE</scope>
    <source>
        <strain evidence="3">Z-710</strain>
    </source>
</reference>
<gene>
    <name evidence="3" type="ORF">PRVXH_000975</name>
</gene>
<dbReference type="InterPro" id="IPR029052">
    <property type="entry name" value="Metallo-depent_PP-like"/>
</dbReference>
<dbReference type="SUPFAM" id="SSF56300">
    <property type="entry name" value="Metallo-dependent phosphatases"/>
    <property type="match status" value="1"/>
</dbReference>
<accession>A0AAU8HW70</accession>
<keyword evidence="1" id="KW-0472">Membrane</keyword>
<dbReference type="EMBL" id="CP159485">
    <property type="protein sequence ID" value="XCI29644.1"/>
    <property type="molecule type" value="Genomic_DNA"/>
</dbReference>
<name>A0AAU8HW70_9FIRM</name>
<dbReference type="InterPro" id="IPR004843">
    <property type="entry name" value="Calcineurin-like_PHP"/>
</dbReference>
<evidence type="ECO:0000313" key="3">
    <source>
        <dbReference type="EMBL" id="XCI29644.1"/>
    </source>
</evidence>
<evidence type="ECO:0000259" key="2">
    <source>
        <dbReference type="Pfam" id="PF00149"/>
    </source>
</evidence>
<dbReference type="Pfam" id="PF00149">
    <property type="entry name" value="Metallophos"/>
    <property type="match status" value="1"/>
</dbReference>
<dbReference type="PANTHER" id="PTHR31302:SF0">
    <property type="entry name" value="TRANSMEMBRANE PROTEIN WITH METALLOPHOSPHOESTERASE DOMAIN"/>
    <property type="match status" value="1"/>
</dbReference>
<dbReference type="RefSeq" id="WP_353894192.1">
    <property type="nucleotide sequence ID" value="NZ_CP159485.1"/>
</dbReference>
<evidence type="ECO:0000256" key="1">
    <source>
        <dbReference type="SAM" id="Phobius"/>
    </source>
</evidence>
<feature type="domain" description="Calcineurin-like phosphoesterase" evidence="2">
    <location>
        <begin position="162"/>
        <end position="329"/>
    </location>
</feature>